<proteinExistence type="predicted"/>
<gene>
    <name evidence="2" type="ORF">R7226_23380</name>
</gene>
<accession>A0ABU4HVX2</accession>
<evidence type="ECO:0000313" key="3">
    <source>
        <dbReference type="Proteomes" id="UP001284601"/>
    </source>
</evidence>
<evidence type="ECO:0000313" key="2">
    <source>
        <dbReference type="EMBL" id="MDW5597309.1"/>
    </source>
</evidence>
<reference evidence="2 3" key="2">
    <citation type="submission" date="2023-10" db="EMBL/GenBank/DDBJ databases">
        <authorList>
            <person name="Han X.F."/>
        </authorList>
    </citation>
    <scope>NUCLEOTIDE SEQUENCE [LARGE SCALE GENOMIC DNA]</scope>
    <source>
        <strain evidence="2 3">KCTC 39840</strain>
    </source>
</reference>
<keyword evidence="1" id="KW-0479">Metal-binding</keyword>
<reference evidence="3" key="1">
    <citation type="submission" date="2023-07" db="EMBL/GenBank/DDBJ databases">
        <title>Conexibacter stalactiti sp. nov., isolated from stalactites in a lava cave and emended description of the genus Conexibacter.</title>
        <authorList>
            <person name="Lee S.D."/>
        </authorList>
    </citation>
    <scope>NUCLEOTIDE SEQUENCE [LARGE SCALE GENOMIC DNA]</scope>
    <source>
        <strain evidence="3">KCTC 39840</strain>
    </source>
</reference>
<dbReference type="Proteomes" id="UP001284601">
    <property type="component" value="Unassembled WGS sequence"/>
</dbReference>
<dbReference type="PROSITE" id="PS00202">
    <property type="entry name" value="RUBREDOXIN"/>
    <property type="match status" value="1"/>
</dbReference>
<evidence type="ECO:0000256" key="1">
    <source>
        <dbReference type="ARBA" id="ARBA00022723"/>
    </source>
</evidence>
<dbReference type="InterPro" id="IPR018527">
    <property type="entry name" value="Rubredoxin_Fe_BS"/>
</dbReference>
<dbReference type="EMBL" id="JAWSTH010000082">
    <property type="protein sequence ID" value="MDW5597309.1"/>
    <property type="molecule type" value="Genomic_DNA"/>
</dbReference>
<protein>
    <submittedName>
        <fullName evidence="2">Uncharacterized protein</fullName>
    </submittedName>
</protein>
<dbReference type="RefSeq" id="WP_318599773.1">
    <property type="nucleotide sequence ID" value="NZ_JAWSTH010000082.1"/>
</dbReference>
<organism evidence="2 3">
    <name type="scientific">Conexibacter stalactiti</name>
    <dbReference type="NCBI Taxonomy" id="1940611"/>
    <lineage>
        <taxon>Bacteria</taxon>
        <taxon>Bacillati</taxon>
        <taxon>Actinomycetota</taxon>
        <taxon>Thermoleophilia</taxon>
        <taxon>Solirubrobacterales</taxon>
        <taxon>Conexibacteraceae</taxon>
        <taxon>Conexibacter</taxon>
    </lineage>
</organism>
<keyword evidence="3" id="KW-1185">Reference proteome</keyword>
<sequence>MPAAVRIPTLDDYHAFDGAHCHRIWRRLSDTWRCPGCARTKFEILRWTRRRPPGSTESFMGWLAAFHGHHDHASDRFGLGPDGNFLAPAPGRFEEVIICDHCNSTDGIVKRKLGLPQSWSFSVEEIAEFITARPHAGHVIDYDKARIVYARARRAG</sequence>
<name>A0ABU4HVX2_9ACTN</name>
<comment type="caution">
    <text evidence="2">The sequence shown here is derived from an EMBL/GenBank/DDBJ whole genome shotgun (WGS) entry which is preliminary data.</text>
</comment>